<organism evidence="9 10">
    <name type="scientific">Tieghemostelium lacteum</name>
    <name type="common">Slime mold</name>
    <name type="synonym">Dictyostelium lacteum</name>
    <dbReference type="NCBI Taxonomy" id="361077"/>
    <lineage>
        <taxon>Eukaryota</taxon>
        <taxon>Amoebozoa</taxon>
        <taxon>Evosea</taxon>
        <taxon>Eumycetozoa</taxon>
        <taxon>Dictyostelia</taxon>
        <taxon>Dictyosteliales</taxon>
        <taxon>Raperosteliaceae</taxon>
        <taxon>Tieghemostelium</taxon>
    </lineage>
</organism>
<keyword evidence="5" id="KW-0325">Glycoprotein</keyword>
<feature type="transmembrane region" description="Helical" evidence="6">
    <location>
        <begin position="355"/>
        <end position="378"/>
    </location>
</feature>
<dbReference type="PANTHER" id="PTHR23252:SF24">
    <property type="entry name" value="TRANSMEMBRANE PROTEIN 145"/>
    <property type="match status" value="1"/>
</dbReference>
<comment type="caution">
    <text evidence="9">The sequence shown here is derived from an EMBL/GenBank/DDBJ whole genome shotgun (WGS) entry which is preliminary data.</text>
</comment>
<dbReference type="OrthoDB" id="18589at2759"/>
<proteinExistence type="predicted"/>
<name>A0A151Z5Z1_TIELA</name>
<dbReference type="OMA" id="VWFLAKP"/>
<evidence type="ECO:0000259" key="7">
    <source>
        <dbReference type="Pfam" id="PF10192"/>
    </source>
</evidence>
<comment type="subcellular location">
    <subcellularLocation>
        <location evidence="1">Membrane</location>
        <topology evidence="1">Multi-pass membrane protein</topology>
    </subcellularLocation>
</comment>
<dbReference type="InterPro" id="IPR019336">
    <property type="entry name" value="GPR180/TMEM145_TM"/>
</dbReference>
<keyword evidence="2 6" id="KW-0812">Transmembrane</keyword>
<sequence length="414" mass="47426">MKFKGSIDTAKDWVFVDKFCVNENGASMKIMVNWGDSNKTAGGESLWLYSDKDSNWGQLYNSLSGKNNDLTCFDKRAFASYRIDHGGLENGDFKILPFTQNRDRYWYISFGNCNGQGINLYYEIEITNDGDRFDSVISADQQSIPQAHIFFVLYFFVLLVGCVISVIKLKRDGLESKVFAVLSIVLAVKLISLFLYLANWNAVIVHGFSVRGLEFGGQFVNLVSVSLWIMLLLLISQGWTISVYYGSVINKAITAVVVLALTAGSWAIYTMFAYYSRSYMLYVYFWDTIPGYILLAFFITIMVYFLACLHRSYNKNNDDLKKRFFILFGIIFTCWFISLPIVVVVAHFMDSWYRYKVIACLNLVIDALWYLALIVVFFPYKSNPYLQIINTDNSSNDKAVQLHEQKNEMSGAEN</sequence>
<reference evidence="9 10" key="1">
    <citation type="submission" date="2015-12" db="EMBL/GenBank/DDBJ databases">
        <title>Dictyostelia acquired genes for synthesis and detection of signals that induce cell-type specialization by lateral gene transfer from prokaryotes.</title>
        <authorList>
            <person name="Gloeckner G."/>
            <person name="Schaap P."/>
        </authorList>
    </citation>
    <scope>NUCLEOTIDE SEQUENCE [LARGE SCALE GENOMIC DNA]</scope>
    <source>
        <strain evidence="9 10">TK</strain>
    </source>
</reference>
<evidence type="ECO:0000256" key="6">
    <source>
        <dbReference type="SAM" id="Phobius"/>
    </source>
</evidence>
<keyword evidence="4 6" id="KW-0472">Membrane</keyword>
<dbReference type="GO" id="GO:0019236">
    <property type="term" value="P:response to pheromone"/>
    <property type="evidence" value="ECO:0007669"/>
    <property type="project" value="InterPro"/>
</dbReference>
<gene>
    <name evidence="9" type="ORF">DLAC_10028</name>
</gene>
<dbReference type="GO" id="GO:0016020">
    <property type="term" value="C:membrane"/>
    <property type="evidence" value="ECO:0007669"/>
    <property type="project" value="UniProtKB-SubCell"/>
</dbReference>
<evidence type="ECO:0000313" key="9">
    <source>
        <dbReference type="EMBL" id="KYQ89365.1"/>
    </source>
</evidence>
<evidence type="ECO:0000256" key="1">
    <source>
        <dbReference type="ARBA" id="ARBA00004141"/>
    </source>
</evidence>
<feature type="transmembrane region" description="Helical" evidence="6">
    <location>
        <begin position="324"/>
        <end position="349"/>
    </location>
</feature>
<feature type="transmembrane region" description="Helical" evidence="6">
    <location>
        <begin position="218"/>
        <end position="236"/>
    </location>
</feature>
<dbReference type="InterPro" id="IPR053880">
    <property type="entry name" value="GPR180-like_N"/>
</dbReference>
<evidence type="ECO:0000256" key="5">
    <source>
        <dbReference type="ARBA" id="ARBA00023180"/>
    </source>
</evidence>
<dbReference type="Proteomes" id="UP000076078">
    <property type="component" value="Unassembled WGS sequence"/>
</dbReference>
<dbReference type="Pfam" id="PF21892">
    <property type="entry name" value="TMEM145_N"/>
    <property type="match status" value="1"/>
</dbReference>
<feature type="domain" description="GPR180/TMEM145 transmembrane" evidence="7">
    <location>
        <begin position="150"/>
        <end position="371"/>
    </location>
</feature>
<evidence type="ECO:0000256" key="2">
    <source>
        <dbReference type="ARBA" id="ARBA00022692"/>
    </source>
</evidence>
<protein>
    <submittedName>
        <fullName evidence="9">Uncharacterized protein</fullName>
    </submittedName>
</protein>
<dbReference type="PANTHER" id="PTHR23252">
    <property type="entry name" value="INTIMAL THICKNESS RECEPTOR-RELATED"/>
    <property type="match status" value="1"/>
</dbReference>
<evidence type="ECO:0000256" key="4">
    <source>
        <dbReference type="ARBA" id="ARBA00023136"/>
    </source>
</evidence>
<accession>A0A151Z5Z1</accession>
<keyword evidence="3 6" id="KW-1133">Transmembrane helix</keyword>
<evidence type="ECO:0000259" key="8">
    <source>
        <dbReference type="Pfam" id="PF21892"/>
    </source>
</evidence>
<feature type="domain" description="GPR180-like N-terminal" evidence="8">
    <location>
        <begin position="4"/>
        <end position="77"/>
    </location>
</feature>
<evidence type="ECO:0000313" key="10">
    <source>
        <dbReference type="Proteomes" id="UP000076078"/>
    </source>
</evidence>
<evidence type="ECO:0000256" key="3">
    <source>
        <dbReference type="ARBA" id="ARBA00022989"/>
    </source>
</evidence>
<feature type="transmembrane region" description="Helical" evidence="6">
    <location>
        <begin position="248"/>
        <end position="269"/>
    </location>
</feature>
<dbReference type="AlphaFoldDB" id="A0A151Z5Z1"/>
<feature type="transmembrane region" description="Helical" evidence="6">
    <location>
        <begin position="147"/>
        <end position="167"/>
    </location>
</feature>
<dbReference type="Pfam" id="PF10192">
    <property type="entry name" value="GPR180-TMEM145_TM"/>
    <property type="match status" value="1"/>
</dbReference>
<keyword evidence="10" id="KW-1185">Reference proteome</keyword>
<dbReference type="InParanoid" id="A0A151Z5Z1"/>
<feature type="transmembrane region" description="Helical" evidence="6">
    <location>
        <begin position="289"/>
        <end position="312"/>
    </location>
</feature>
<dbReference type="EMBL" id="LODT01000041">
    <property type="protein sequence ID" value="KYQ89365.1"/>
    <property type="molecule type" value="Genomic_DNA"/>
</dbReference>
<dbReference type="InterPro" id="IPR047831">
    <property type="entry name" value="GPR180/TMEM145"/>
</dbReference>
<dbReference type="GO" id="GO:0007186">
    <property type="term" value="P:G protein-coupled receptor signaling pathway"/>
    <property type="evidence" value="ECO:0007669"/>
    <property type="project" value="InterPro"/>
</dbReference>
<feature type="transmembrane region" description="Helical" evidence="6">
    <location>
        <begin position="179"/>
        <end position="198"/>
    </location>
</feature>